<evidence type="ECO:0000313" key="1">
    <source>
        <dbReference type="EMBL" id="VDC60902.1"/>
    </source>
</evidence>
<organism evidence="1">
    <name type="scientific">Brassica campestris</name>
    <name type="common">Field mustard</name>
    <dbReference type="NCBI Taxonomy" id="3711"/>
    <lineage>
        <taxon>Eukaryota</taxon>
        <taxon>Viridiplantae</taxon>
        <taxon>Streptophyta</taxon>
        <taxon>Embryophyta</taxon>
        <taxon>Tracheophyta</taxon>
        <taxon>Spermatophyta</taxon>
        <taxon>Magnoliopsida</taxon>
        <taxon>eudicotyledons</taxon>
        <taxon>Gunneridae</taxon>
        <taxon>Pentapetalae</taxon>
        <taxon>rosids</taxon>
        <taxon>malvids</taxon>
        <taxon>Brassicales</taxon>
        <taxon>Brassicaceae</taxon>
        <taxon>Brassiceae</taxon>
        <taxon>Brassica</taxon>
    </lineage>
</organism>
<accession>A0A3P5Y0M1</accession>
<reference evidence="1" key="1">
    <citation type="submission" date="2018-11" db="EMBL/GenBank/DDBJ databases">
        <authorList>
            <consortium name="Genoscope - CEA"/>
            <person name="William W."/>
        </authorList>
    </citation>
    <scope>NUCLEOTIDE SEQUENCE</scope>
</reference>
<protein>
    <submittedName>
        <fullName evidence="1">Uncharacterized protein</fullName>
    </submittedName>
</protein>
<gene>
    <name evidence="1" type="ORF">BRAA09T38513Z</name>
</gene>
<name>A0A3P5Y0M1_BRACM</name>
<dbReference type="AlphaFoldDB" id="A0A3P5Y0M1"/>
<sequence length="140" mass="15772">MTLTGLQNIISISGMTLDADYFEALLRPSSSSGPLMYRLTPLPNPLWPFPEDLIVVRDLLRGEEETDPAWTNFLLAIFPRQRREIGRRRTKGLHLMTVILLQRSFRCPDGVQTSLLVTGVVPVTFSSRIATLTTSSPRFL</sequence>
<dbReference type="EMBL" id="LR031568">
    <property type="protein sequence ID" value="VDC60902.1"/>
    <property type="molecule type" value="Genomic_DNA"/>
</dbReference>
<proteinExistence type="predicted"/>